<dbReference type="EnsemblMetazoa" id="SCAU015781-RA">
    <property type="protein sequence ID" value="SCAU015781-PA"/>
    <property type="gene ID" value="SCAU015781"/>
</dbReference>
<dbReference type="InterPro" id="IPR010512">
    <property type="entry name" value="DUF1091"/>
</dbReference>
<name>A0A1I8QC56_STOCA</name>
<evidence type="ECO:0000313" key="2">
    <source>
        <dbReference type="EnsemblMetazoa" id="SCAU015781-PA"/>
    </source>
</evidence>
<feature type="signal peptide" evidence="1">
    <location>
        <begin position="1"/>
        <end position="16"/>
    </location>
</feature>
<dbReference type="PANTHER" id="PTHR20898">
    <property type="entry name" value="DAEDALUS ON 3-RELATED-RELATED"/>
    <property type="match status" value="1"/>
</dbReference>
<dbReference type="Proteomes" id="UP000095300">
    <property type="component" value="Unassembled WGS sequence"/>
</dbReference>
<dbReference type="Pfam" id="PF06477">
    <property type="entry name" value="DUF1091"/>
    <property type="match status" value="1"/>
</dbReference>
<dbReference type="PANTHER" id="PTHR20898:SF0">
    <property type="entry name" value="DAEDALUS ON 3-RELATED"/>
    <property type="match status" value="1"/>
</dbReference>
<dbReference type="VEuPathDB" id="VectorBase:SCAU015781"/>
<gene>
    <name evidence="2" type="primary">106094992</name>
</gene>
<sequence>MFKIFVLLNILQAVYSSRPFVIGIDTLRYEFNTNLTKSMTLQLLENGRRNKIRGNFSYAVDLYEFSIISWAHILRNNGQRPVLYNITIDGCEFLENAFGKANPIFGGIMKNVRNFIPELPPKCPVRKNQMFTINDFYYNEDMFPPYLPDCNFSCFFGLVSRKTYAFQIFQTSHLKSKVNPRFQRKNS</sequence>
<feature type="chain" id="PRO_5009328127" evidence="1">
    <location>
        <begin position="17"/>
        <end position="187"/>
    </location>
</feature>
<dbReference type="KEGG" id="scac:106094992"/>
<accession>A0A1I8QC56</accession>
<evidence type="ECO:0000256" key="1">
    <source>
        <dbReference type="SAM" id="SignalP"/>
    </source>
</evidence>
<organism evidence="2 3">
    <name type="scientific">Stomoxys calcitrans</name>
    <name type="common">Stable fly</name>
    <name type="synonym">Conops calcitrans</name>
    <dbReference type="NCBI Taxonomy" id="35570"/>
    <lineage>
        <taxon>Eukaryota</taxon>
        <taxon>Metazoa</taxon>
        <taxon>Ecdysozoa</taxon>
        <taxon>Arthropoda</taxon>
        <taxon>Hexapoda</taxon>
        <taxon>Insecta</taxon>
        <taxon>Pterygota</taxon>
        <taxon>Neoptera</taxon>
        <taxon>Endopterygota</taxon>
        <taxon>Diptera</taxon>
        <taxon>Brachycera</taxon>
        <taxon>Muscomorpha</taxon>
        <taxon>Muscoidea</taxon>
        <taxon>Muscidae</taxon>
        <taxon>Stomoxys</taxon>
    </lineage>
</organism>
<keyword evidence="1" id="KW-0732">Signal</keyword>
<dbReference type="AlphaFoldDB" id="A0A1I8QC56"/>
<keyword evidence="3" id="KW-1185">Reference proteome</keyword>
<evidence type="ECO:0000313" key="3">
    <source>
        <dbReference type="Proteomes" id="UP000095300"/>
    </source>
</evidence>
<dbReference type="OrthoDB" id="8061759at2759"/>
<proteinExistence type="predicted"/>
<reference evidence="2" key="1">
    <citation type="submission" date="2020-05" db="UniProtKB">
        <authorList>
            <consortium name="EnsemblMetazoa"/>
        </authorList>
    </citation>
    <scope>IDENTIFICATION</scope>
    <source>
        <strain evidence="2">USDA</strain>
    </source>
</reference>
<protein>
    <submittedName>
        <fullName evidence="2">Uncharacterized protein</fullName>
    </submittedName>
</protein>